<reference evidence="2 3" key="1">
    <citation type="submission" date="2019-07" db="EMBL/GenBank/DDBJ databases">
        <title>Gastrointestinal microbiota of Peromyscus leucopus, the white-footed mouse.</title>
        <authorList>
            <person name="Milovic A."/>
            <person name="Bassam K."/>
            <person name="Barbour A.G."/>
        </authorList>
    </citation>
    <scope>NUCLEOTIDE SEQUENCE [LARGE SCALE GENOMIC DNA]</scope>
    <source>
        <strain evidence="2 3">LL7</strain>
        <plasmid evidence="2 3">unnamed</plasmid>
    </source>
</reference>
<evidence type="ECO:0000256" key="1">
    <source>
        <dbReference type="SAM" id="Phobius"/>
    </source>
</evidence>
<feature type="transmembrane region" description="Helical" evidence="1">
    <location>
        <begin position="164"/>
        <end position="185"/>
    </location>
</feature>
<feature type="transmembrane region" description="Helical" evidence="1">
    <location>
        <begin position="52"/>
        <end position="73"/>
    </location>
</feature>
<keyword evidence="2" id="KW-0614">Plasmid</keyword>
<dbReference type="Proteomes" id="UP000316394">
    <property type="component" value="Plasmid unnamed"/>
</dbReference>
<name>A0A517D8M0_LIMRT</name>
<keyword evidence="1" id="KW-0812">Transmembrane</keyword>
<accession>A0A517D8M0</accession>
<keyword evidence="1" id="KW-0472">Membrane</keyword>
<feature type="transmembrane region" description="Helical" evidence="1">
    <location>
        <begin position="94"/>
        <end position="114"/>
    </location>
</feature>
<keyword evidence="1" id="KW-1133">Transmembrane helix</keyword>
<gene>
    <name evidence="2" type="ORF">FOD75_11520</name>
</gene>
<dbReference type="EMBL" id="CP041677">
    <property type="protein sequence ID" value="QDR73710.1"/>
    <property type="molecule type" value="Genomic_DNA"/>
</dbReference>
<protein>
    <submittedName>
        <fullName evidence="2">Uncharacterized protein</fullName>
    </submittedName>
</protein>
<organism evidence="2 3">
    <name type="scientific">Limosilactobacillus reuteri</name>
    <name type="common">Lactobacillus reuteri</name>
    <dbReference type="NCBI Taxonomy" id="1598"/>
    <lineage>
        <taxon>Bacteria</taxon>
        <taxon>Bacillati</taxon>
        <taxon>Bacillota</taxon>
        <taxon>Bacilli</taxon>
        <taxon>Lactobacillales</taxon>
        <taxon>Lactobacillaceae</taxon>
        <taxon>Limosilactobacillus</taxon>
    </lineage>
</organism>
<proteinExistence type="predicted"/>
<geneLocation type="plasmid" evidence="2 3">
    <name>unnamed</name>
</geneLocation>
<evidence type="ECO:0000313" key="3">
    <source>
        <dbReference type="Proteomes" id="UP000316394"/>
    </source>
</evidence>
<dbReference type="RefSeq" id="WP_144228059.1">
    <property type="nucleotide sequence ID" value="NZ_CP041677.1"/>
</dbReference>
<dbReference type="AlphaFoldDB" id="A0A517D8M0"/>
<evidence type="ECO:0000313" key="2">
    <source>
        <dbReference type="EMBL" id="QDR73710.1"/>
    </source>
</evidence>
<feature type="transmembrane region" description="Helical" evidence="1">
    <location>
        <begin position="120"/>
        <end position="143"/>
    </location>
</feature>
<sequence>MNPFVLLTAADSWSAGLNMVPSSAGGSGSGGSSTPSFMGFTISQSGLETLGRWVRFVDIACVLVIIIGVIWYVSSMIGNSGYRRRKGTGIALTAGLTMVVMHSAIIMGCAYGQLGHGKLLLFLFTLASNLLFYAGSPLLYYLGNNAQFLSEMTMRPVFEREADRSYHFIGVVMAIGLFIFIMTGVM</sequence>